<dbReference type="InterPro" id="IPR007278">
    <property type="entry name" value="DUF397"/>
</dbReference>
<accession>A0ABP6QKD7</accession>
<dbReference type="Pfam" id="PF04149">
    <property type="entry name" value="DUF397"/>
    <property type="match status" value="1"/>
</dbReference>
<dbReference type="EMBL" id="BAAAUV010000033">
    <property type="protein sequence ID" value="GAA3237742.1"/>
    <property type="molecule type" value="Genomic_DNA"/>
</dbReference>
<evidence type="ECO:0000313" key="3">
    <source>
        <dbReference type="EMBL" id="GAA3237742.1"/>
    </source>
</evidence>
<proteinExistence type="predicted"/>
<gene>
    <name evidence="3" type="ORF">GCM10010468_72850</name>
</gene>
<organism evidence="3 4">
    <name type="scientific">Actinocorallia longicatena</name>
    <dbReference type="NCBI Taxonomy" id="111803"/>
    <lineage>
        <taxon>Bacteria</taxon>
        <taxon>Bacillati</taxon>
        <taxon>Actinomycetota</taxon>
        <taxon>Actinomycetes</taxon>
        <taxon>Streptosporangiales</taxon>
        <taxon>Thermomonosporaceae</taxon>
        <taxon>Actinocorallia</taxon>
    </lineage>
</organism>
<protein>
    <submittedName>
        <fullName evidence="3">DUF397 domain-containing protein</fullName>
    </submittedName>
</protein>
<comment type="caution">
    <text evidence="3">The sequence shown here is derived from an EMBL/GenBank/DDBJ whole genome shotgun (WGS) entry which is preliminary data.</text>
</comment>
<feature type="region of interest" description="Disordered" evidence="1">
    <location>
        <begin position="1"/>
        <end position="21"/>
    </location>
</feature>
<dbReference type="Proteomes" id="UP001501237">
    <property type="component" value="Unassembled WGS sequence"/>
</dbReference>
<evidence type="ECO:0000256" key="1">
    <source>
        <dbReference type="SAM" id="MobiDB-lite"/>
    </source>
</evidence>
<keyword evidence="4" id="KW-1185">Reference proteome</keyword>
<feature type="domain" description="DUF397" evidence="2">
    <location>
        <begin position="7"/>
        <end position="60"/>
    </location>
</feature>
<evidence type="ECO:0000313" key="4">
    <source>
        <dbReference type="Proteomes" id="UP001501237"/>
    </source>
</evidence>
<evidence type="ECO:0000259" key="2">
    <source>
        <dbReference type="Pfam" id="PF04149"/>
    </source>
</evidence>
<dbReference type="RefSeq" id="WP_344837871.1">
    <property type="nucleotide sequence ID" value="NZ_BAAAUV010000033.1"/>
</dbReference>
<sequence length="62" mass="6964">MTEPAFSWRKSSYTGSGEEDQCVEVTEVRGHVAARDSKHPERDGLTLGPRAWNGLLHGLKRR</sequence>
<name>A0ABP6QKD7_9ACTN</name>
<reference evidence="4" key="1">
    <citation type="journal article" date="2019" name="Int. J. Syst. Evol. Microbiol.">
        <title>The Global Catalogue of Microorganisms (GCM) 10K type strain sequencing project: providing services to taxonomists for standard genome sequencing and annotation.</title>
        <authorList>
            <consortium name="The Broad Institute Genomics Platform"/>
            <consortium name="The Broad Institute Genome Sequencing Center for Infectious Disease"/>
            <person name="Wu L."/>
            <person name="Ma J."/>
        </authorList>
    </citation>
    <scope>NUCLEOTIDE SEQUENCE [LARGE SCALE GENOMIC DNA]</scope>
    <source>
        <strain evidence="4">JCM 9377</strain>
    </source>
</reference>